<evidence type="ECO:0000313" key="3">
    <source>
        <dbReference type="Proteomes" id="UP000623687"/>
    </source>
</evidence>
<keyword evidence="3" id="KW-1185">Reference proteome</keyword>
<feature type="domain" description="Ubiquitin 3 binding protein But2 C-terminal" evidence="1">
    <location>
        <begin position="120"/>
        <end position="178"/>
    </location>
</feature>
<dbReference type="RefSeq" id="XP_036632434.1">
    <property type="nucleotide sequence ID" value="XM_036776415.1"/>
</dbReference>
<evidence type="ECO:0000313" key="2">
    <source>
        <dbReference type="EMBL" id="KAF7431156.1"/>
    </source>
</evidence>
<sequence length="194" mass="21772">MKRPNQFVGLERVRLPVVAPDPYKISPNLLARVNKLEPKRAYSDDPKRFAAWGKMVPPEDKQFKVTSQASPPFEHGDFDSYPISRSPRSSSFGAAIELGTSQNLVDIWHVVTNTPSWPIDPKSLTWDTRPTRVSKIGSITITPGTNYTHSFFCSRDSLHVFEFAAGSEDVHIQWSQGHNRPNPVVTMAQRASIV</sequence>
<dbReference type="Proteomes" id="UP000623687">
    <property type="component" value="Unassembled WGS sequence"/>
</dbReference>
<proteinExistence type="predicted"/>
<dbReference type="VEuPathDB" id="FungiDB:PC9H_006876"/>
<protein>
    <recommendedName>
        <fullName evidence="1">Ubiquitin 3 binding protein But2 C-terminal domain-containing protein</fullName>
    </recommendedName>
</protein>
<evidence type="ECO:0000259" key="1">
    <source>
        <dbReference type="Pfam" id="PF09792"/>
    </source>
</evidence>
<dbReference type="GeneID" id="59376694"/>
<dbReference type="EMBL" id="JACETU010000004">
    <property type="protein sequence ID" value="KAF7431156.1"/>
    <property type="molecule type" value="Genomic_DNA"/>
</dbReference>
<accession>A0A8H7A1Q6</accession>
<name>A0A8H7A1Q6_PLEOS</name>
<dbReference type="OrthoDB" id="3350619at2759"/>
<dbReference type="Pfam" id="PF09792">
    <property type="entry name" value="But2"/>
    <property type="match status" value="1"/>
</dbReference>
<dbReference type="AlphaFoldDB" id="A0A8H7A1Q6"/>
<reference evidence="2" key="1">
    <citation type="submission" date="2019-07" db="EMBL/GenBank/DDBJ databases">
        <authorList>
            <person name="Palmer J.M."/>
        </authorList>
    </citation>
    <scope>NUCLEOTIDE SEQUENCE</scope>
    <source>
        <strain evidence="2">PC9</strain>
    </source>
</reference>
<gene>
    <name evidence="2" type="ORF">PC9H_006876</name>
</gene>
<comment type="caution">
    <text evidence="2">The sequence shown here is derived from an EMBL/GenBank/DDBJ whole genome shotgun (WGS) entry which is preliminary data.</text>
</comment>
<dbReference type="InterPro" id="IPR018620">
    <property type="entry name" value="Ubiquitin3-bd_protein_But2_C"/>
</dbReference>
<organism evidence="2 3">
    <name type="scientific">Pleurotus ostreatus</name>
    <name type="common">Oyster mushroom</name>
    <name type="synonym">White-rot fungus</name>
    <dbReference type="NCBI Taxonomy" id="5322"/>
    <lineage>
        <taxon>Eukaryota</taxon>
        <taxon>Fungi</taxon>
        <taxon>Dikarya</taxon>
        <taxon>Basidiomycota</taxon>
        <taxon>Agaricomycotina</taxon>
        <taxon>Agaricomycetes</taxon>
        <taxon>Agaricomycetidae</taxon>
        <taxon>Agaricales</taxon>
        <taxon>Pleurotineae</taxon>
        <taxon>Pleurotaceae</taxon>
        <taxon>Pleurotus</taxon>
    </lineage>
</organism>